<dbReference type="EMBL" id="AP035768">
    <property type="protein sequence ID" value="BFO19236.1"/>
    <property type="molecule type" value="Genomic_DNA"/>
</dbReference>
<reference evidence="2" key="1">
    <citation type="submission" date="2024-06" db="EMBL/GenBank/DDBJ databases">
        <authorList>
            <consortium name="consrtm"/>
            <person name="Uemura M."/>
            <person name="Terahara T."/>
        </authorList>
    </citation>
    <scope>NUCLEOTIDE SEQUENCE</scope>
    <source>
        <strain evidence="2">KM77-8</strain>
    </source>
</reference>
<keyword evidence="1" id="KW-0862">Zinc</keyword>
<accession>A0AAT9HPQ3</accession>
<dbReference type="InterPro" id="IPR005493">
    <property type="entry name" value="RraA/RraA-like"/>
</dbReference>
<evidence type="ECO:0000313" key="2">
    <source>
        <dbReference type="EMBL" id="BFO19236.1"/>
    </source>
</evidence>
<dbReference type="Gene3D" id="3.40.50.10320">
    <property type="entry name" value="LmbE-like"/>
    <property type="match status" value="1"/>
</dbReference>
<dbReference type="AlphaFoldDB" id="A0AAT9HPQ3"/>
<evidence type="ECO:0008006" key="3">
    <source>
        <dbReference type="Google" id="ProtNLM"/>
    </source>
</evidence>
<dbReference type="InterPro" id="IPR036704">
    <property type="entry name" value="RraA/RraA-like_sf"/>
</dbReference>
<evidence type="ECO:0000256" key="1">
    <source>
        <dbReference type="ARBA" id="ARBA00022833"/>
    </source>
</evidence>
<dbReference type="Pfam" id="PF03737">
    <property type="entry name" value="RraA-like"/>
    <property type="match status" value="1"/>
</dbReference>
<dbReference type="SUPFAM" id="SSF102588">
    <property type="entry name" value="LmbE-like"/>
    <property type="match status" value="1"/>
</dbReference>
<sequence>MTHDNAPVAVPRSTLVVTAHAGDFVWRAGGAIALAASRGEKVTLACLTFGERGESAKAWREGKQLAEIKALRRAEAEKAAAILGAEVRFFDAGDYPLLATPELTDRLVEVYRATQPDVVLTHPVEDPYNGDHPAANRMALEARVLAQAIGYPGEGEIIGAPPVFYFEPHQPEMSGFRPEVLLDITEVWRPSARPWSASPPSGTCGTTTPTWPSAAVSSWGATPAPTWACRTRPWPRRSCARTRRSRRSWHEWRRRHRPPKADAKDVEALAGYGVATISEAMGRTGLLGPGVRPVQQGLRVAGTAVTVLSWPGDNLMLHAAVEQCGEGDLLVVTTTSPPRTACSANCSPPPCGGAVCAA</sequence>
<dbReference type="InterPro" id="IPR003737">
    <property type="entry name" value="GlcNAc_PI_deacetylase-related"/>
</dbReference>
<organism evidence="2">
    <name type="scientific">Streptomyces haneummycinicus</name>
    <dbReference type="NCBI Taxonomy" id="3074435"/>
    <lineage>
        <taxon>Bacteria</taxon>
        <taxon>Bacillati</taxon>
        <taxon>Actinomycetota</taxon>
        <taxon>Actinomycetes</taxon>
        <taxon>Kitasatosporales</taxon>
        <taxon>Streptomycetaceae</taxon>
        <taxon>Streptomyces</taxon>
    </lineage>
</organism>
<proteinExistence type="predicted"/>
<dbReference type="Gene3D" id="3.50.30.40">
    <property type="entry name" value="Ribonuclease E inhibitor RraA/RraA-like"/>
    <property type="match status" value="1"/>
</dbReference>
<dbReference type="SUPFAM" id="SSF89562">
    <property type="entry name" value="RraA-like"/>
    <property type="match status" value="1"/>
</dbReference>
<dbReference type="Pfam" id="PF02585">
    <property type="entry name" value="PIG-L"/>
    <property type="match status" value="1"/>
</dbReference>
<dbReference type="GO" id="GO:0016811">
    <property type="term" value="F:hydrolase activity, acting on carbon-nitrogen (but not peptide) bonds, in linear amides"/>
    <property type="evidence" value="ECO:0007669"/>
    <property type="project" value="TreeGrafter"/>
</dbReference>
<name>A0AAT9HPQ3_9ACTN</name>
<dbReference type="GO" id="GO:0016137">
    <property type="term" value="P:glycoside metabolic process"/>
    <property type="evidence" value="ECO:0007669"/>
    <property type="project" value="UniProtKB-ARBA"/>
</dbReference>
<dbReference type="PANTHER" id="PTHR12993">
    <property type="entry name" value="N-ACETYLGLUCOSAMINYL-PHOSPHATIDYLINOSITOL DE-N-ACETYLASE-RELATED"/>
    <property type="match status" value="1"/>
</dbReference>
<reference evidence="2" key="2">
    <citation type="submission" date="2024-07" db="EMBL/GenBank/DDBJ databases">
        <title>Streptomyces haneummycinica sp. nov., a new antibiotic-producing actinobacterium isolated from marine sediment.</title>
        <authorList>
            <person name="Uemura M."/>
            <person name="Hamada M."/>
            <person name="Hirano S."/>
            <person name="Kobayashi K."/>
            <person name="Ohshiro T."/>
            <person name="Kobayashi T."/>
            <person name="Terahara T."/>
        </authorList>
    </citation>
    <scope>NUCLEOTIDE SEQUENCE</scope>
    <source>
        <strain evidence="2">KM77-8</strain>
    </source>
</reference>
<protein>
    <recommendedName>
        <fullName evidence="3">PIG-L family deacetylase</fullName>
    </recommendedName>
</protein>
<dbReference type="PANTHER" id="PTHR12993:SF29">
    <property type="entry name" value="BLR3841 PROTEIN"/>
    <property type="match status" value="1"/>
</dbReference>
<dbReference type="InterPro" id="IPR024078">
    <property type="entry name" value="LmbE-like_dom_sf"/>
</dbReference>
<gene>
    <name evidence="2" type="ORF">SHKM778_56240</name>
</gene>